<gene>
    <name evidence="2" type="ORF">PVT71_13540</name>
</gene>
<evidence type="ECO:0000256" key="1">
    <source>
        <dbReference type="SAM" id="Phobius"/>
    </source>
</evidence>
<name>A0AAU8AF45_9RHOB</name>
<proteinExistence type="predicted"/>
<keyword evidence="1" id="KW-0472">Membrane</keyword>
<sequence>MLNLTGQIALLLRVFILLPLAGLAATLPFADFDKASGILSIDVNAASIAAAVVIWGLVSGSTFAWSRWVKALGGKT</sequence>
<evidence type="ECO:0000313" key="2">
    <source>
        <dbReference type="EMBL" id="XCC93488.1"/>
    </source>
</evidence>
<dbReference type="RefSeq" id="WP_353472309.1">
    <property type="nucleotide sequence ID" value="NZ_CP123384.1"/>
</dbReference>
<keyword evidence="1" id="KW-0812">Transmembrane</keyword>
<keyword evidence="1" id="KW-1133">Transmembrane helix</keyword>
<protein>
    <submittedName>
        <fullName evidence="2">Uncharacterized protein</fullName>
    </submittedName>
</protein>
<reference evidence="2" key="1">
    <citation type="submission" date="2023-02" db="EMBL/GenBank/DDBJ databases">
        <title>Description and genomic characterization of Salipiger bruguierae sp. nov., isolated from the sediment of mangrove plant Bruguiera sexangula.</title>
        <authorList>
            <person name="Long M."/>
        </authorList>
    </citation>
    <scope>NUCLEOTIDE SEQUENCE</scope>
    <source>
        <strain evidence="2">H15</strain>
    </source>
</reference>
<organism evidence="2">
    <name type="scientific">Alloyangia sp. H15</name>
    <dbReference type="NCBI Taxonomy" id="3029062"/>
    <lineage>
        <taxon>Bacteria</taxon>
        <taxon>Pseudomonadati</taxon>
        <taxon>Pseudomonadota</taxon>
        <taxon>Alphaproteobacteria</taxon>
        <taxon>Rhodobacterales</taxon>
        <taxon>Roseobacteraceae</taxon>
        <taxon>Alloyangia</taxon>
    </lineage>
</organism>
<accession>A0AAU8AF45</accession>
<dbReference type="AlphaFoldDB" id="A0AAU8AF45"/>
<feature type="transmembrane region" description="Helical" evidence="1">
    <location>
        <begin position="48"/>
        <end position="66"/>
    </location>
</feature>
<dbReference type="EMBL" id="CP123384">
    <property type="protein sequence ID" value="XCC93488.1"/>
    <property type="molecule type" value="Genomic_DNA"/>
</dbReference>